<feature type="transmembrane region" description="Helical" evidence="1">
    <location>
        <begin position="12"/>
        <end position="34"/>
    </location>
</feature>
<sequence length="146" mass="15633">MANPAATNLACHISALMFLFGAATFGVMVAYMVIVMPKNATSVSMGLAQGVNTVMSVMMMFIALPTGGNLPKCLRARHKEFSKQWMLFIFHATIGVLIISDTLFLKDKEYAGGSEGIRSAIYPLMIAGASAQALAMVSNFLAQLYA</sequence>
<accession>A0A9W8HG27</accession>
<keyword evidence="1" id="KW-0472">Membrane</keyword>
<protein>
    <submittedName>
        <fullName evidence="2">Uncharacterized protein</fullName>
    </submittedName>
</protein>
<proteinExistence type="predicted"/>
<keyword evidence="1" id="KW-0812">Transmembrane</keyword>
<dbReference type="OrthoDB" id="10295215at2759"/>
<evidence type="ECO:0000313" key="3">
    <source>
        <dbReference type="Proteomes" id="UP001140217"/>
    </source>
</evidence>
<dbReference type="EMBL" id="JANBUL010000014">
    <property type="protein sequence ID" value="KAJ2785189.1"/>
    <property type="molecule type" value="Genomic_DNA"/>
</dbReference>
<keyword evidence="3" id="KW-1185">Reference proteome</keyword>
<comment type="caution">
    <text evidence="2">The sequence shown here is derived from an EMBL/GenBank/DDBJ whole genome shotgun (WGS) entry which is preliminary data.</text>
</comment>
<evidence type="ECO:0000313" key="2">
    <source>
        <dbReference type="EMBL" id="KAJ2785189.1"/>
    </source>
</evidence>
<name>A0A9W8HG27_9FUNG</name>
<reference evidence="2" key="1">
    <citation type="submission" date="2022-07" db="EMBL/GenBank/DDBJ databases">
        <title>Phylogenomic reconstructions and comparative analyses of Kickxellomycotina fungi.</title>
        <authorList>
            <person name="Reynolds N.K."/>
            <person name="Stajich J.E."/>
            <person name="Barry K."/>
            <person name="Grigoriev I.V."/>
            <person name="Crous P."/>
            <person name="Smith M.E."/>
        </authorList>
    </citation>
    <scope>NUCLEOTIDE SEQUENCE</scope>
    <source>
        <strain evidence="2">NBRC 105414</strain>
    </source>
</reference>
<evidence type="ECO:0000256" key="1">
    <source>
        <dbReference type="SAM" id="Phobius"/>
    </source>
</evidence>
<keyword evidence="1" id="KW-1133">Transmembrane helix</keyword>
<dbReference type="Proteomes" id="UP001140217">
    <property type="component" value="Unassembled WGS sequence"/>
</dbReference>
<organism evidence="2 3">
    <name type="scientific">Coemansia javaensis</name>
    <dbReference type="NCBI Taxonomy" id="2761396"/>
    <lineage>
        <taxon>Eukaryota</taxon>
        <taxon>Fungi</taxon>
        <taxon>Fungi incertae sedis</taxon>
        <taxon>Zoopagomycota</taxon>
        <taxon>Kickxellomycotina</taxon>
        <taxon>Kickxellomycetes</taxon>
        <taxon>Kickxellales</taxon>
        <taxon>Kickxellaceae</taxon>
        <taxon>Coemansia</taxon>
    </lineage>
</organism>
<feature type="transmembrane region" description="Helical" evidence="1">
    <location>
        <begin position="46"/>
        <end position="64"/>
    </location>
</feature>
<gene>
    <name evidence="2" type="ORF">H4R18_000640</name>
</gene>
<dbReference type="AlphaFoldDB" id="A0A9W8HG27"/>
<feature type="transmembrane region" description="Helical" evidence="1">
    <location>
        <begin position="85"/>
        <end position="105"/>
    </location>
</feature>
<feature type="transmembrane region" description="Helical" evidence="1">
    <location>
        <begin position="120"/>
        <end position="142"/>
    </location>
</feature>